<sequence>MADERITPIHDGILPRLDMAEVGYLGDELRQLRELVSRGDTLAISGGSVMAWWGLVLSLAHVLKALISAHFLPHDLPVNLATFILGYGGALVIVRRGKQRHIFRSWRTQAMSTLWTFAGIGIFVFLVGSEWAHVAEPHITMAFVAIVFSLVLAVMATSSRQPWLLFVAAGWILTACAMFVLNGEVQRYVLMASAALLFMVVPGFLLMRAEKRAQPKEFRL</sequence>
<feature type="transmembrane region" description="Helical" evidence="1">
    <location>
        <begin position="114"/>
        <end position="132"/>
    </location>
</feature>
<dbReference type="RefSeq" id="WP_018082605.1">
    <property type="nucleotide sequence ID" value="NZ_AQWM01000016.1"/>
</dbReference>
<evidence type="ECO:0000313" key="3">
    <source>
        <dbReference type="Proteomes" id="UP000017837"/>
    </source>
</evidence>
<name>V4Q015_9CAUL</name>
<keyword evidence="3" id="KW-1185">Reference proteome</keyword>
<evidence type="ECO:0008006" key="4">
    <source>
        <dbReference type="Google" id="ProtNLM"/>
    </source>
</evidence>
<dbReference type="OrthoDB" id="7172118at2"/>
<comment type="caution">
    <text evidence="2">The sequence shown here is derived from an EMBL/GenBank/DDBJ whole genome shotgun (WGS) entry which is preliminary data.</text>
</comment>
<evidence type="ECO:0000313" key="2">
    <source>
        <dbReference type="EMBL" id="ESQ91145.1"/>
    </source>
</evidence>
<feature type="transmembrane region" description="Helical" evidence="1">
    <location>
        <begin position="76"/>
        <end position="94"/>
    </location>
</feature>
<feature type="transmembrane region" description="Helical" evidence="1">
    <location>
        <begin position="42"/>
        <end position="64"/>
    </location>
</feature>
<proteinExistence type="predicted"/>
<dbReference type="eggNOG" id="ENOG503350H">
    <property type="taxonomic scope" value="Bacteria"/>
</dbReference>
<dbReference type="PATRIC" id="fig|1121022.4.peg.2191"/>
<dbReference type="EMBL" id="AWGB01000018">
    <property type="protein sequence ID" value="ESQ91145.1"/>
    <property type="molecule type" value="Genomic_DNA"/>
</dbReference>
<protein>
    <recommendedName>
        <fullName evidence="4">DUF2157 domain-containing protein</fullName>
    </recommendedName>
</protein>
<keyword evidence="1" id="KW-1133">Transmembrane helix</keyword>
<accession>V4Q015</accession>
<dbReference type="Proteomes" id="UP000017837">
    <property type="component" value="Unassembled WGS sequence"/>
</dbReference>
<evidence type="ECO:0000256" key="1">
    <source>
        <dbReference type="SAM" id="Phobius"/>
    </source>
</evidence>
<keyword evidence="1" id="KW-0812">Transmembrane</keyword>
<feature type="transmembrane region" description="Helical" evidence="1">
    <location>
        <begin position="163"/>
        <end position="182"/>
    </location>
</feature>
<feature type="transmembrane region" description="Helical" evidence="1">
    <location>
        <begin position="138"/>
        <end position="156"/>
    </location>
</feature>
<reference evidence="2 3" key="1">
    <citation type="journal article" date="2014" name="Nature">
        <title>Sequential evolution of bacterial morphology by co-option of a developmental regulator.</title>
        <authorList>
            <person name="Jiang C."/>
            <person name="Brown P.J."/>
            <person name="Ducret A."/>
            <person name="Brun Y.V."/>
        </authorList>
    </citation>
    <scope>NUCLEOTIDE SEQUENCE [LARGE SCALE GENOMIC DNA]</scope>
    <source>
        <strain evidence="2 3">DSM 16100</strain>
    </source>
</reference>
<feature type="transmembrane region" description="Helical" evidence="1">
    <location>
        <begin position="188"/>
        <end position="207"/>
    </location>
</feature>
<gene>
    <name evidence="2" type="ORF">ABENE_10835</name>
</gene>
<keyword evidence="1" id="KW-0472">Membrane</keyword>
<organism evidence="2 3">
    <name type="scientific">Asticcacaulis benevestitus DSM 16100 = ATCC BAA-896</name>
    <dbReference type="NCBI Taxonomy" id="1121022"/>
    <lineage>
        <taxon>Bacteria</taxon>
        <taxon>Pseudomonadati</taxon>
        <taxon>Pseudomonadota</taxon>
        <taxon>Alphaproteobacteria</taxon>
        <taxon>Caulobacterales</taxon>
        <taxon>Caulobacteraceae</taxon>
        <taxon>Asticcacaulis</taxon>
    </lineage>
</organism>
<dbReference type="STRING" id="1121022.GCA_000376105_02941"/>
<dbReference type="AlphaFoldDB" id="V4Q015"/>